<keyword evidence="1" id="KW-1133">Transmembrane helix</keyword>
<name>A0A0E9S6Y5_ANGAN</name>
<evidence type="ECO:0000313" key="2">
    <source>
        <dbReference type="EMBL" id="JAH37036.1"/>
    </source>
</evidence>
<keyword evidence="1" id="KW-0472">Membrane</keyword>
<proteinExistence type="predicted"/>
<feature type="transmembrane region" description="Helical" evidence="1">
    <location>
        <begin position="12"/>
        <end position="39"/>
    </location>
</feature>
<dbReference type="AlphaFoldDB" id="A0A0E9S6Y5"/>
<reference evidence="2" key="1">
    <citation type="submission" date="2014-11" db="EMBL/GenBank/DDBJ databases">
        <authorList>
            <person name="Amaro Gonzalez C."/>
        </authorList>
    </citation>
    <scope>NUCLEOTIDE SEQUENCE</scope>
</reference>
<evidence type="ECO:0000256" key="1">
    <source>
        <dbReference type="SAM" id="Phobius"/>
    </source>
</evidence>
<protein>
    <submittedName>
        <fullName evidence="2">Uncharacterized protein</fullName>
    </submittedName>
</protein>
<accession>A0A0E9S6Y5</accession>
<keyword evidence="1" id="KW-0812">Transmembrane</keyword>
<reference evidence="2" key="2">
    <citation type="journal article" date="2015" name="Fish Shellfish Immunol.">
        <title>Early steps in the European eel (Anguilla anguilla)-Vibrio vulnificus interaction in the gills: Role of the RtxA13 toxin.</title>
        <authorList>
            <person name="Callol A."/>
            <person name="Pajuelo D."/>
            <person name="Ebbesson L."/>
            <person name="Teles M."/>
            <person name="MacKenzie S."/>
            <person name="Amaro C."/>
        </authorList>
    </citation>
    <scope>NUCLEOTIDE SEQUENCE</scope>
</reference>
<sequence>MGDSQASFSDDIIALELFTVLFLLPADVAGLLLAFRGLIWNTVIRRS</sequence>
<organism evidence="2">
    <name type="scientific">Anguilla anguilla</name>
    <name type="common">European freshwater eel</name>
    <name type="synonym">Muraena anguilla</name>
    <dbReference type="NCBI Taxonomy" id="7936"/>
    <lineage>
        <taxon>Eukaryota</taxon>
        <taxon>Metazoa</taxon>
        <taxon>Chordata</taxon>
        <taxon>Craniata</taxon>
        <taxon>Vertebrata</taxon>
        <taxon>Euteleostomi</taxon>
        <taxon>Actinopterygii</taxon>
        <taxon>Neopterygii</taxon>
        <taxon>Teleostei</taxon>
        <taxon>Anguilliformes</taxon>
        <taxon>Anguillidae</taxon>
        <taxon>Anguilla</taxon>
    </lineage>
</organism>
<dbReference type="EMBL" id="GBXM01071541">
    <property type="protein sequence ID" value="JAH37036.1"/>
    <property type="molecule type" value="Transcribed_RNA"/>
</dbReference>